<dbReference type="SUPFAM" id="SSF56112">
    <property type="entry name" value="Protein kinase-like (PK-like)"/>
    <property type="match status" value="1"/>
</dbReference>
<organism evidence="3 4">
    <name type="scientific">Sphagnurus paluster</name>
    <dbReference type="NCBI Taxonomy" id="117069"/>
    <lineage>
        <taxon>Eukaryota</taxon>
        <taxon>Fungi</taxon>
        <taxon>Dikarya</taxon>
        <taxon>Basidiomycota</taxon>
        <taxon>Agaricomycotina</taxon>
        <taxon>Agaricomycetes</taxon>
        <taxon>Agaricomycetidae</taxon>
        <taxon>Agaricales</taxon>
        <taxon>Tricholomatineae</taxon>
        <taxon>Lyophyllaceae</taxon>
        <taxon>Sphagnurus</taxon>
    </lineage>
</organism>
<dbReference type="InterPro" id="IPR011009">
    <property type="entry name" value="Kinase-like_dom_sf"/>
</dbReference>
<evidence type="ECO:0000259" key="2">
    <source>
        <dbReference type="Pfam" id="PF17667"/>
    </source>
</evidence>
<feature type="region of interest" description="Disordered" evidence="1">
    <location>
        <begin position="275"/>
        <end position="297"/>
    </location>
</feature>
<evidence type="ECO:0000313" key="4">
    <source>
        <dbReference type="Proteomes" id="UP000717328"/>
    </source>
</evidence>
<evidence type="ECO:0000313" key="3">
    <source>
        <dbReference type="EMBL" id="KAG5650499.1"/>
    </source>
</evidence>
<dbReference type="GO" id="GO:0004672">
    <property type="term" value="F:protein kinase activity"/>
    <property type="evidence" value="ECO:0007669"/>
    <property type="project" value="InterPro"/>
</dbReference>
<feature type="compositionally biased region" description="Polar residues" evidence="1">
    <location>
        <begin position="29"/>
        <end position="42"/>
    </location>
</feature>
<protein>
    <recommendedName>
        <fullName evidence="2">Fungal-type protein kinase domain-containing protein</fullName>
    </recommendedName>
</protein>
<proteinExistence type="predicted"/>
<name>A0A9P7GH54_9AGAR</name>
<dbReference type="Proteomes" id="UP000717328">
    <property type="component" value="Unassembled WGS sequence"/>
</dbReference>
<dbReference type="InterPro" id="IPR040976">
    <property type="entry name" value="Pkinase_fungal"/>
</dbReference>
<dbReference type="PROSITE" id="PS00109">
    <property type="entry name" value="PROTEIN_KINASE_TYR"/>
    <property type="match status" value="1"/>
</dbReference>
<dbReference type="AlphaFoldDB" id="A0A9P7GH54"/>
<dbReference type="Pfam" id="PF17667">
    <property type="entry name" value="Pkinase_fungal"/>
    <property type="match status" value="1"/>
</dbReference>
<feature type="compositionally biased region" description="Low complexity" evidence="1">
    <location>
        <begin position="480"/>
        <end position="491"/>
    </location>
</feature>
<keyword evidence="4" id="KW-1185">Reference proteome</keyword>
<dbReference type="Gene3D" id="1.10.510.10">
    <property type="entry name" value="Transferase(Phosphotransferase) domain 1"/>
    <property type="match status" value="1"/>
</dbReference>
<feature type="region of interest" description="Disordered" evidence="1">
    <location>
        <begin position="1"/>
        <end position="47"/>
    </location>
</feature>
<dbReference type="OrthoDB" id="2994997at2759"/>
<feature type="non-terminal residue" evidence="3">
    <location>
        <position position="1011"/>
    </location>
</feature>
<dbReference type="InterPro" id="IPR008266">
    <property type="entry name" value="Tyr_kinase_AS"/>
</dbReference>
<feature type="domain" description="Fungal-type protein kinase" evidence="2">
    <location>
        <begin position="668"/>
        <end position="731"/>
    </location>
</feature>
<reference evidence="3" key="1">
    <citation type="submission" date="2021-02" db="EMBL/GenBank/DDBJ databases">
        <authorList>
            <person name="Nieuwenhuis M."/>
            <person name="Van De Peppel L.J.J."/>
        </authorList>
    </citation>
    <scope>NUCLEOTIDE SEQUENCE</scope>
    <source>
        <strain evidence="3">D49</strain>
    </source>
</reference>
<sequence length="1011" mass="113733">HRSKTSYISSRSVVSKAEDQRRETERLSKNSGTPIKGSNNRYSGKPPTRQEVIDGFKYELLDCRWDSMDLVDHTFGQIVQIPLSASIQLAFLHFGIIVVKVGKNVLGREKWPEACASAALLARWNSTAESLTKKQLAEFQSFSWEWNLAELRTGSEIGAENFFNGVGMLAYVAAALVDPDALNNRKPTIRFTTLPRHHHALPIPSSDKQDTRPDFLSFLRSAFFKEAERDETRLDEFLEKPSMLRFLQKCAPGLAAPYIAGWSGGSLDGQVFPILPEASPDDDDVAGGPTPSDDDEETGTIFYSQLLERLQDLDALLKADLPAPPQWVIDVVRDYSEARFLDFSRVCFPNIMTTGESKQTNMAASMVQESVYMRQQRRVQPWMRSILGLMTTKDKVGLLRSDPAGLEQCVLKKNTGHGIIEIIRLTLGLLVATEGELGVHPCCTSFREVKIPVPESHRNAIQDDSSDQEDPPSPTPATIPLKRSGPSSSSKGNKKLRKADASFESKTFQEAYPPPPSMYQCREVNIITLDNSLIHTDSTKLAEKRKQTRYYVKYLLEDRGSLVGRCTRIWCVYEEVVGETKVKLAREHQLDATKPIFVGPYALKFYCADIRTEAYSRQIFDKAAKEEIRHVLLPTKVWYLGKIMNVVRGLNEGVELPGVVLRDREEVVTISAFKRTLDQFETAYEFYGALIGVLKAIESLAQAEIIHRDISPGNILLDEEKYTTSERYVEIEIKLDDQATEIFLVRRVPVSLNAIGGLHDLDMAATLALPSETTSTTLLDGIDDLIYESMERDAKTKDADALDFRTGTTPYISIPVLSKIQKAHNVYDDLQSTFFVHYLSLFSYNDPKPNCYPERPTQHLGTWPDECLAWADSPGVSISDLGAKKRNFFEADIYWLRTARQYCQQSWKGTKRVRGKDIAVLADSHTEMLLAVQSVLWDLREGCTRDWQATYSATPRQVIDAMENALEKNKHLLGWVAPLDDLETRARPQEEGVSCDSDSFPTLTKVHPAVC</sequence>
<feature type="compositionally biased region" description="Basic and acidic residues" evidence="1">
    <location>
        <begin position="16"/>
        <end position="28"/>
    </location>
</feature>
<feature type="compositionally biased region" description="Polar residues" evidence="1">
    <location>
        <begin position="1"/>
        <end position="13"/>
    </location>
</feature>
<accession>A0A9P7GH54</accession>
<dbReference type="EMBL" id="JABCKI010000434">
    <property type="protein sequence ID" value="KAG5650499.1"/>
    <property type="molecule type" value="Genomic_DNA"/>
</dbReference>
<comment type="caution">
    <text evidence="3">The sequence shown here is derived from an EMBL/GenBank/DDBJ whole genome shotgun (WGS) entry which is preliminary data.</text>
</comment>
<reference evidence="3" key="2">
    <citation type="submission" date="2021-10" db="EMBL/GenBank/DDBJ databases">
        <title>Phylogenomics reveals ancestral predisposition of the termite-cultivated fungus Termitomyces towards a domesticated lifestyle.</title>
        <authorList>
            <person name="Auxier B."/>
            <person name="Grum-Grzhimaylo A."/>
            <person name="Cardenas M.E."/>
            <person name="Lodge J.D."/>
            <person name="Laessoe T."/>
            <person name="Pedersen O."/>
            <person name="Smith M.E."/>
            <person name="Kuyper T.W."/>
            <person name="Franco-Molano E.A."/>
            <person name="Baroni T.J."/>
            <person name="Aanen D.K."/>
        </authorList>
    </citation>
    <scope>NUCLEOTIDE SEQUENCE</scope>
    <source>
        <strain evidence="3">D49</strain>
    </source>
</reference>
<feature type="region of interest" description="Disordered" evidence="1">
    <location>
        <begin position="459"/>
        <end position="502"/>
    </location>
</feature>
<evidence type="ECO:0000256" key="1">
    <source>
        <dbReference type="SAM" id="MobiDB-lite"/>
    </source>
</evidence>
<gene>
    <name evidence="3" type="ORF">H0H81_012024</name>
</gene>